<evidence type="ECO:0000313" key="8">
    <source>
        <dbReference type="Proteomes" id="UP000431401"/>
    </source>
</evidence>
<dbReference type="InterPro" id="IPR025971">
    <property type="entry name" value="LppP/LprE"/>
</dbReference>
<sequence length="209" mass="20744">MNIKLSVVSAVAVAACAVVGCHTTERPAAADSAVMTDVGVAPSRVIAAGPVPSAGSSTATASAVTASPGVATGDGSGHGLCLDVNSALVHSAVVSLAGQLPDDQWVVQGASDDPIAAGCAGVLSWVALQGPGIHPVTHVLFFTGGTYLGTATTQPYAYTTVLGKTRDTVSVQYKWPEAQDPLCCPTGSGVVIFTLNGATVTAQGQFPPN</sequence>
<evidence type="ECO:0000256" key="6">
    <source>
        <dbReference type="SAM" id="SignalP"/>
    </source>
</evidence>
<evidence type="ECO:0000256" key="5">
    <source>
        <dbReference type="ARBA" id="ARBA00023288"/>
    </source>
</evidence>
<keyword evidence="1" id="KW-1003">Cell membrane</keyword>
<evidence type="ECO:0008006" key="9">
    <source>
        <dbReference type="Google" id="ProtNLM"/>
    </source>
</evidence>
<dbReference type="PROSITE" id="PS51257">
    <property type="entry name" value="PROKAR_LIPOPROTEIN"/>
    <property type="match status" value="1"/>
</dbReference>
<feature type="signal peptide" evidence="6">
    <location>
        <begin position="1"/>
        <end position="20"/>
    </location>
</feature>
<accession>A0A7K0DK76</accession>
<keyword evidence="3" id="KW-0472">Membrane</keyword>
<name>A0A7K0DK76_9NOCA</name>
<keyword evidence="2 6" id="KW-0732">Signal</keyword>
<reference evidence="7 8" key="1">
    <citation type="submission" date="2019-10" db="EMBL/GenBank/DDBJ databases">
        <title>Nocardia macrotermitis sp. nov. and Nocardia aurantia sp. nov., isolated from the gut of fungus growing-termite Macrotermes natalensis.</title>
        <authorList>
            <person name="Benndorf R."/>
            <person name="Schwitalla J."/>
            <person name="Martin K."/>
            <person name="De Beer W."/>
            <person name="Kaster A.-K."/>
            <person name="Vollmers J."/>
            <person name="Poulsen M."/>
            <person name="Beemelmanns C."/>
        </authorList>
    </citation>
    <scope>NUCLEOTIDE SEQUENCE [LARGE SCALE GENOMIC DNA]</scope>
    <source>
        <strain evidence="7 8">RB56</strain>
    </source>
</reference>
<protein>
    <recommendedName>
        <fullName evidence="9">LppP/LprE family lipoprotein</fullName>
    </recommendedName>
</protein>
<dbReference type="Pfam" id="PF14041">
    <property type="entry name" value="Lipoprotein_21"/>
    <property type="match status" value="1"/>
</dbReference>
<evidence type="ECO:0000256" key="1">
    <source>
        <dbReference type="ARBA" id="ARBA00022475"/>
    </source>
</evidence>
<dbReference type="OrthoDB" id="4427395at2"/>
<dbReference type="AlphaFoldDB" id="A0A7K0DK76"/>
<evidence type="ECO:0000313" key="7">
    <source>
        <dbReference type="EMBL" id="MQY26109.1"/>
    </source>
</evidence>
<proteinExistence type="predicted"/>
<keyword evidence="8" id="KW-1185">Reference proteome</keyword>
<comment type="caution">
    <text evidence="7">The sequence shown here is derived from an EMBL/GenBank/DDBJ whole genome shotgun (WGS) entry which is preliminary data.</text>
</comment>
<feature type="chain" id="PRO_5039125498" description="LppP/LprE family lipoprotein" evidence="6">
    <location>
        <begin position="21"/>
        <end position="209"/>
    </location>
</feature>
<dbReference type="EMBL" id="WEGI01000003">
    <property type="protein sequence ID" value="MQY26109.1"/>
    <property type="molecule type" value="Genomic_DNA"/>
</dbReference>
<evidence type="ECO:0000256" key="2">
    <source>
        <dbReference type="ARBA" id="ARBA00022729"/>
    </source>
</evidence>
<evidence type="ECO:0000256" key="4">
    <source>
        <dbReference type="ARBA" id="ARBA00023139"/>
    </source>
</evidence>
<gene>
    <name evidence="7" type="ORF">NRB56_16700</name>
</gene>
<keyword evidence="5" id="KW-0449">Lipoprotein</keyword>
<dbReference type="Proteomes" id="UP000431401">
    <property type="component" value="Unassembled WGS sequence"/>
</dbReference>
<organism evidence="7 8">
    <name type="scientific">Nocardia aurantia</name>
    <dbReference type="NCBI Taxonomy" id="2585199"/>
    <lineage>
        <taxon>Bacteria</taxon>
        <taxon>Bacillati</taxon>
        <taxon>Actinomycetota</taxon>
        <taxon>Actinomycetes</taxon>
        <taxon>Mycobacteriales</taxon>
        <taxon>Nocardiaceae</taxon>
        <taxon>Nocardia</taxon>
    </lineage>
</organism>
<evidence type="ECO:0000256" key="3">
    <source>
        <dbReference type="ARBA" id="ARBA00023136"/>
    </source>
</evidence>
<keyword evidence="4" id="KW-0564">Palmitate</keyword>